<feature type="repeat" description="TPR" evidence="9">
    <location>
        <begin position="196"/>
        <end position="229"/>
    </location>
</feature>
<dbReference type="InterPro" id="IPR036890">
    <property type="entry name" value="HATPase_C_sf"/>
</dbReference>
<dbReference type="Pfam" id="PF13424">
    <property type="entry name" value="TPR_12"/>
    <property type="match status" value="1"/>
</dbReference>
<keyword evidence="8" id="KW-0902">Two-component regulatory system</keyword>
<dbReference type="AlphaFoldDB" id="A0A1H9D8S9"/>
<dbReference type="GO" id="GO:0000155">
    <property type="term" value="F:phosphorelay sensor kinase activity"/>
    <property type="evidence" value="ECO:0007669"/>
    <property type="project" value="InterPro"/>
</dbReference>
<dbReference type="SMART" id="SM00028">
    <property type="entry name" value="TPR"/>
    <property type="match status" value="3"/>
</dbReference>
<dbReference type="InterPro" id="IPR011712">
    <property type="entry name" value="Sig_transdc_His_kin_sub3_dim/P"/>
</dbReference>
<evidence type="ECO:0000256" key="11">
    <source>
        <dbReference type="SAM" id="Phobius"/>
    </source>
</evidence>
<dbReference type="PANTHER" id="PTHR24421">
    <property type="entry name" value="NITRATE/NITRITE SENSOR PROTEIN NARX-RELATED"/>
    <property type="match status" value="1"/>
</dbReference>
<protein>
    <recommendedName>
        <fullName evidence="2">histidine kinase</fullName>
        <ecNumber evidence="2">2.7.13.3</ecNumber>
    </recommendedName>
</protein>
<dbReference type="PROSITE" id="PS50109">
    <property type="entry name" value="HIS_KIN"/>
    <property type="match status" value="1"/>
</dbReference>
<evidence type="ECO:0000256" key="7">
    <source>
        <dbReference type="ARBA" id="ARBA00022840"/>
    </source>
</evidence>
<evidence type="ECO:0000256" key="10">
    <source>
        <dbReference type="SAM" id="Coils"/>
    </source>
</evidence>
<dbReference type="Proteomes" id="UP000183658">
    <property type="component" value="Unassembled WGS sequence"/>
</dbReference>
<keyword evidence="4" id="KW-0808">Transferase</keyword>
<accession>A0A1H9D8S9</accession>
<dbReference type="InterPro" id="IPR011990">
    <property type="entry name" value="TPR-like_helical_dom_sf"/>
</dbReference>
<dbReference type="Pfam" id="PF02518">
    <property type="entry name" value="HATPase_c"/>
    <property type="match status" value="1"/>
</dbReference>
<feature type="repeat" description="TPR" evidence="9">
    <location>
        <begin position="239"/>
        <end position="272"/>
    </location>
</feature>
<keyword evidence="6 13" id="KW-0418">Kinase</keyword>
<comment type="catalytic activity">
    <reaction evidence="1">
        <text>ATP + protein L-histidine = ADP + protein N-phospho-L-histidine.</text>
        <dbReference type="EC" id="2.7.13.3"/>
    </reaction>
</comment>
<evidence type="ECO:0000256" key="1">
    <source>
        <dbReference type="ARBA" id="ARBA00000085"/>
    </source>
</evidence>
<dbReference type="SUPFAM" id="SSF55874">
    <property type="entry name" value="ATPase domain of HSP90 chaperone/DNA topoisomerase II/histidine kinase"/>
    <property type="match status" value="1"/>
</dbReference>
<keyword evidence="11" id="KW-0472">Membrane</keyword>
<evidence type="ECO:0000256" key="4">
    <source>
        <dbReference type="ARBA" id="ARBA00022679"/>
    </source>
</evidence>
<feature type="transmembrane region" description="Helical" evidence="11">
    <location>
        <begin position="422"/>
        <end position="439"/>
    </location>
</feature>
<keyword evidence="11" id="KW-1133">Transmembrane helix</keyword>
<keyword evidence="11" id="KW-0812">Transmembrane</keyword>
<dbReference type="GO" id="GO:0046983">
    <property type="term" value="F:protein dimerization activity"/>
    <property type="evidence" value="ECO:0007669"/>
    <property type="project" value="InterPro"/>
</dbReference>
<evidence type="ECO:0000313" key="13">
    <source>
        <dbReference type="EMBL" id="SEQ09892.1"/>
    </source>
</evidence>
<evidence type="ECO:0000259" key="12">
    <source>
        <dbReference type="PROSITE" id="PS50109"/>
    </source>
</evidence>
<evidence type="ECO:0000313" key="14">
    <source>
        <dbReference type="Proteomes" id="UP000183658"/>
    </source>
</evidence>
<proteinExistence type="predicted"/>
<dbReference type="OrthoDB" id="977000at2"/>
<evidence type="ECO:0000256" key="5">
    <source>
        <dbReference type="ARBA" id="ARBA00022741"/>
    </source>
</evidence>
<evidence type="ECO:0000256" key="2">
    <source>
        <dbReference type="ARBA" id="ARBA00012438"/>
    </source>
</evidence>
<dbReference type="Pfam" id="PF07730">
    <property type="entry name" value="HisKA_3"/>
    <property type="match status" value="1"/>
</dbReference>
<dbReference type="CDD" id="cd16917">
    <property type="entry name" value="HATPase_UhpB-NarQ-NarX-like"/>
    <property type="match status" value="1"/>
</dbReference>
<evidence type="ECO:0000256" key="6">
    <source>
        <dbReference type="ARBA" id="ARBA00022777"/>
    </source>
</evidence>
<keyword evidence="9" id="KW-0802">TPR repeat</keyword>
<dbReference type="RefSeq" id="WP_083380329.1">
    <property type="nucleotide sequence ID" value="NZ_CBCRVS010000002.1"/>
</dbReference>
<dbReference type="EC" id="2.7.13.3" evidence="2"/>
<feature type="domain" description="Histidine kinase" evidence="12">
    <location>
        <begin position="590"/>
        <end position="677"/>
    </location>
</feature>
<dbReference type="InterPro" id="IPR003594">
    <property type="entry name" value="HATPase_dom"/>
</dbReference>
<dbReference type="PROSITE" id="PS51257">
    <property type="entry name" value="PROKAR_LIPOPROTEIN"/>
    <property type="match status" value="1"/>
</dbReference>
<gene>
    <name evidence="13" type="ORF">SAMN05444355_101407</name>
</gene>
<keyword evidence="10" id="KW-0175">Coiled coil</keyword>
<evidence type="ECO:0000256" key="3">
    <source>
        <dbReference type="ARBA" id="ARBA00022553"/>
    </source>
</evidence>
<keyword evidence="7" id="KW-0067">ATP-binding</keyword>
<feature type="coiled-coil region" evidence="10">
    <location>
        <begin position="518"/>
        <end position="545"/>
    </location>
</feature>
<keyword evidence="5" id="KW-0547">Nucleotide-binding</keyword>
<dbReference type="GO" id="GO:0005524">
    <property type="term" value="F:ATP binding"/>
    <property type="evidence" value="ECO:0007669"/>
    <property type="project" value="UniProtKB-KW"/>
</dbReference>
<reference evidence="14" key="1">
    <citation type="submission" date="2016-10" db="EMBL/GenBank/DDBJ databases">
        <authorList>
            <person name="Varghese N."/>
            <person name="Submissions S."/>
        </authorList>
    </citation>
    <scope>NUCLEOTIDE SEQUENCE [LARGE SCALE GENOMIC DNA]</scope>
    <source>
        <strain evidence="14">DSM 15719</strain>
    </source>
</reference>
<keyword evidence="14" id="KW-1185">Reference proteome</keyword>
<evidence type="ECO:0000256" key="8">
    <source>
        <dbReference type="ARBA" id="ARBA00023012"/>
    </source>
</evidence>
<dbReference type="Gene3D" id="1.20.5.1930">
    <property type="match status" value="1"/>
</dbReference>
<dbReference type="SUPFAM" id="SSF48452">
    <property type="entry name" value="TPR-like"/>
    <property type="match status" value="2"/>
</dbReference>
<dbReference type="InterPro" id="IPR050482">
    <property type="entry name" value="Sensor_HK_TwoCompSys"/>
</dbReference>
<dbReference type="InterPro" id="IPR005467">
    <property type="entry name" value="His_kinase_dom"/>
</dbReference>
<dbReference type="PANTHER" id="PTHR24421:SF10">
    <property type="entry name" value="NITRATE_NITRITE SENSOR PROTEIN NARQ"/>
    <property type="match status" value="1"/>
</dbReference>
<dbReference type="Gene3D" id="1.25.40.10">
    <property type="entry name" value="Tetratricopeptide repeat domain"/>
    <property type="match status" value="2"/>
</dbReference>
<dbReference type="PROSITE" id="PS50005">
    <property type="entry name" value="TPR"/>
    <property type="match status" value="2"/>
</dbReference>
<keyword evidence="3" id="KW-0597">Phosphoprotein</keyword>
<dbReference type="EMBL" id="FOFZ01000001">
    <property type="protein sequence ID" value="SEQ09892.1"/>
    <property type="molecule type" value="Genomic_DNA"/>
</dbReference>
<evidence type="ECO:0000256" key="9">
    <source>
        <dbReference type="PROSITE-ProRule" id="PRU00339"/>
    </source>
</evidence>
<sequence length="686" mass="79494">MKSKYFIFLILLLSFVIFGCSQKKAKSIPITSSEDSLSIYFSLANDLSQPLQNRQENNHKAFEIVANHENDSLNRVNLFKVANRYYNINNLKDFNKTVHLVLEKSENVKDTLHITKAYNYLGDYYDSQGVLDSAFLFYYKAEKIFVKLGDNFNIGKSLIHKATLQYKAGDFLGSEKSVFSVLRIIKGEKQVNNILYDAYNLLGIIYGELGEYENAISYHNKALLISGDQSIPEEFQSKAMTYNNIGFLYLNKQKYSLAKKYFQKGLEQKKLIQKPGLYAMLLDNLAYSKFKLNESEVLPKLFYQSLKVRDSLKLTSGIFINKIHLSEYFVSKSDTVKAVEYSKEALLLARRTNISRDILVALKQLSIIEPEKASFYSKEYIRINEELQKEERKMGEKFSRIEYETDEIKGQNSSLELQNRNLVYIFSFVTILGLFLYIIKDQKTRNRVLLYKQQQQKANEDIYNLMISQQNSIESSRVEEKKRVAQELHDGVLGRMFGIRMNLDGLNGFQDEMAINQRSSYLNELKNIEQDIREISHDLNKEKSELINNFVAIVDNLFEEQRKTFPSKLISNIDRTIKWELIENSVKINLYRIMQESLQNINKYANANTIRIELKKKDDNLSLVISDNGVGFNTKIKKKGIGIQNMLTRINECNGEFHITSKKDEGTIITIIIPIEQSLKPTKNDN</sequence>
<name>A0A1H9D8S9_FLAFI</name>
<dbReference type="InterPro" id="IPR019734">
    <property type="entry name" value="TPR_rpt"/>
</dbReference>
<dbReference type="SMART" id="SM00387">
    <property type="entry name" value="HATPase_c"/>
    <property type="match status" value="1"/>
</dbReference>
<dbReference type="GO" id="GO:0016020">
    <property type="term" value="C:membrane"/>
    <property type="evidence" value="ECO:0007669"/>
    <property type="project" value="InterPro"/>
</dbReference>
<dbReference type="Gene3D" id="3.30.565.10">
    <property type="entry name" value="Histidine kinase-like ATPase, C-terminal domain"/>
    <property type="match status" value="1"/>
</dbReference>
<organism evidence="13 14">
    <name type="scientific">Flavobacterium frigoris</name>
    <dbReference type="NCBI Taxonomy" id="229204"/>
    <lineage>
        <taxon>Bacteria</taxon>
        <taxon>Pseudomonadati</taxon>
        <taxon>Bacteroidota</taxon>
        <taxon>Flavobacteriia</taxon>
        <taxon>Flavobacteriales</taxon>
        <taxon>Flavobacteriaceae</taxon>
        <taxon>Flavobacterium</taxon>
    </lineage>
</organism>